<reference evidence="3 4" key="1">
    <citation type="submission" date="2024-03" db="EMBL/GenBank/DDBJ databases">
        <title>Natural products discovery in diverse microorganisms through a two-stage MS feature dereplication strategy.</title>
        <authorList>
            <person name="Zhang R."/>
        </authorList>
    </citation>
    <scope>NUCLEOTIDE SEQUENCE [LARGE SCALE GENOMIC DNA]</scope>
    <source>
        <strain evidence="3 4">18930</strain>
    </source>
</reference>
<keyword evidence="4" id="KW-1185">Reference proteome</keyword>
<evidence type="ECO:0000256" key="2">
    <source>
        <dbReference type="SAM" id="SignalP"/>
    </source>
</evidence>
<gene>
    <name evidence="3" type="ORF">WDS16_11025</name>
</gene>
<dbReference type="RefSeq" id="WP_338892704.1">
    <property type="nucleotide sequence ID" value="NZ_CP147846.1"/>
</dbReference>
<evidence type="ECO:0000313" key="3">
    <source>
        <dbReference type="EMBL" id="WXG70970.1"/>
    </source>
</evidence>
<proteinExistence type="predicted"/>
<feature type="transmembrane region" description="Helical" evidence="1">
    <location>
        <begin position="313"/>
        <end position="333"/>
    </location>
</feature>
<sequence length="339" mass="35210">MRSFVVAGMLGVLMLVPAVAAADDRPDVRQEQFDTYCTPTDPALDELSGLTFTDGVLYAIGDSGTDHRVAVLDESCAVTRWIDVPVDPYDVEDLASHDGQLWLADVGDNLRRRDTVALTRIDPATGEGELYRLVYPDGPHDAETLLIEPGGRPVIVTKEPSGGSGVYVPESDATVSELPSPGPTALTKVGDLPFEGTDTPGGPPFITGSMLATGGAVSTDGTTVAVRTYNDVYLFSVADGDFVQAVQGDPIVVALPAQPQGEAVAFDNDGALLVASEAAGGQLPPIERLVGATSLVSPPPAPAPTETSSGGRWTFGALAGAGVLVFASILYTFGRARKQ</sequence>
<feature type="signal peptide" evidence="2">
    <location>
        <begin position="1"/>
        <end position="21"/>
    </location>
</feature>
<keyword evidence="1" id="KW-0472">Membrane</keyword>
<evidence type="ECO:0000313" key="4">
    <source>
        <dbReference type="Proteomes" id="UP001432000"/>
    </source>
</evidence>
<keyword evidence="1" id="KW-1133">Transmembrane helix</keyword>
<feature type="chain" id="PRO_5045977899" evidence="2">
    <location>
        <begin position="22"/>
        <end position="339"/>
    </location>
</feature>
<keyword evidence="2" id="KW-0732">Signal</keyword>
<keyword evidence="1" id="KW-0812">Transmembrane</keyword>
<dbReference type="SUPFAM" id="SSF63829">
    <property type="entry name" value="Calcium-dependent phosphotriesterase"/>
    <property type="match status" value="1"/>
</dbReference>
<accession>A0ABZ2PRT4</accession>
<protein>
    <submittedName>
        <fullName evidence="3">Uncharacterized protein</fullName>
    </submittedName>
</protein>
<name>A0ABZ2PRT4_9NOCA</name>
<evidence type="ECO:0000256" key="1">
    <source>
        <dbReference type="SAM" id="Phobius"/>
    </source>
</evidence>
<dbReference type="Proteomes" id="UP001432000">
    <property type="component" value="Chromosome"/>
</dbReference>
<organism evidence="3 4">
    <name type="scientific">Rhodococcus sovatensis</name>
    <dbReference type="NCBI Taxonomy" id="1805840"/>
    <lineage>
        <taxon>Bacteria</taxon>
        <taxon>Bacillati</taxon>
        <taxon>Actinomycetota</taxon>
        <taxon>Actinomycetes</taxon>
        <taxon>Mycobacteriales</taxon>
        <taxon>Nocardiaceae</taxon>
        <taxon>Rhodococcus</taxon>
    </lineage>
</organism>
<dbReference type="EMBL" id="CP147846">
    <property type="protein sequence ID" value="WXG70970.1"/>
    <property type="molecule type" value="Genomic_DNA"/>
</dbReference>